<dbReference type="EMBL" id="CM042051">
    <property type="protein sequence ID" value="KAI3728426.1"/>
    <property type="molecule type" value="Genomic_DNA"/>
</dbReference>
<proteinExistence type="predicted"/>
<name>A0ACB9C2D9_ARCLA</name>
<evidence type="ECO:0000313" key="2">
    <source>
        <dbReference type="Proteomes" id="UP001055879"/>
    </source>
</evidence>
<keyword evidence="2" id="KW-1185">Reference proteome</keyword>
<dbReference type="Proteomes" id="UP001055879">
    <property type="component" value="Linkage Group LG05"/>
</dbReference>
<sequence length="77" mass="8656">MNQDSTNGVGLHLKRDFRDVVPSMGAEPCAKAIVDGVCKGATSITEPRFLKSLFFIKFLFPELHPFYLITFVCSKFK</sequence>
<protein>
    <submittedName>
        <fullName evidence="1">Uncharacterized protein</fullName>
    </submittedName>
</protein>
<gene>
    <name evidence="1" type="ORF">L6452_17063</name>
</gene>
<accession>A0ACB9C2D9</accession>
<reference evidence="2" key="1">
    <citation type="journal article" date="2022" name="Mol. Ecol. Resour.">
        <title>The genomes of chicory, endive, great burdock and yacon provide insights into Asteraceae palaeo-polyploidization history and plant inulin production.</title>
        <authorList>
            <person name="Fan W."/>
            <person name="Wang S."/>
            <person name="Wang H."/>
            <person name="Wang A."/>
            <person name="Jiang F."/>
            <person name="Liu H."/>
            <person name="Zhao H."/>
            <person name="Xu D."/>
            <person name="Zhang Y."/>
        </authorList>
    </citation>
    <scope>NUCLEOTIDE SEQUENCE [LARGE SCALE GENOMIC DNA]</scope>
    <source>
        <strain evidence="2">cv. Niubang</strain>
    </source>
</reference>
<reference evidence="1 2" key="2">
    <citation type="journal article" date="2022" name="Mol. Ecol. Resour.">
        <title>The genomes of chicory, endive, great burdock and yacon provide insights into Asteraceae paleo-polyploidization history and plant inulin production.</title>
        <authorList>
            <person name="Fan W."/>
            <person name="Wang S."/>
            <person name="Wang H."/>
            <person name="Wang A."/>
            <person name="Jiang F."/>
            <person name="Liu H."/>
            <person name="Zhao H."/>
            <person name="Xu D."/>
            <person name="Zhang Y."/>
        </authorList>
    </citation>
    <scope>NUCLEOTIDE SEQUENCE [LARGE SCALE GENOMIC DNA]</scope>
    <source>
        <strain evidence="2">cv. Niubang</strain>
    </source>
</reference>
<organism evidence="1 2">
    <name type="scientific">Arctium lappa</name>
    <name type="common">Greater burdock</name>
    <name type="synonym">Lappa major</name>
    <dbReference type="NCBI Taxonomy" id="4217"/>
    <lineage>
        <taxon>Eukaryota</taxon>
        <taxon>Viridiplantae</taxon>
        <taxon>Streptophyta</taxon>
        <taxon>Embryophyta</taxon>
        <taxon>Tracheophyta</taxon>
        <taxon>Spermatophyta</taxon>
        <taxon>Magnoliopsida</taxon>
        <taxon>eudicotyledons</taxon>
        <taxon>Gunneridae</taxon>
        <taxon>Pentapetalae</taxon>
        <taxon>asterids</taxon>
        <taxon>campanulids</taxon>
        <taxon>Asterales</taxon>
        <taxon>Asteraceae</taxon>
        <taxon>Carduoideae</taxon>
        <taxon>Cardueae</taxon>
        <taxon>Arctiinae</taxon>
        <taxon>Arctium</taxon>
    </lineage>
</organism>
<evidence type="ECO:0000313" key="1">
    <source>
        <dbReference type="EMBL" id="KAI3728426.1"/>
    </source>
</evidence>
<comment type="caution">
    <text evidence="1">The sequence shown here is derived from an EMBL/GenBank/DDBJ whole genome shotgun (WGS) entry which is preliminary data.</text>
</comment>